<dbReference type="AlphaFoldDB" id="A0A1L9RBC0"/>
<dbReference type="Proteomes" id="UP000184383">
    <property type="component" value="Unassembled WGS sequence"/>
</dbReference>
<evidence type="ECO:0000256" key="1">
    <source>
        <dbReference type="SAM" id="MobiDB-lite"/>
    </source>
</evidence>
<keyword evidence="2" id="KW-0472">Membrane</keyword>
<accession>A0A1L9RBC0</accession>
<protein>
    <submittedName>
        <fullName evidence="3">Uncharacterized protein</fullName>
    </submittedName>
</protein>
<organism evidence="3 4">
    <name type="scientific">Aspergillus wentii DTO 134E9</name>
    <dbReference type="NCBI Taxonomy" id="1073089"/>
    <lineage>
        <taxon>Eukaryota</taxon>
        <taxon>Fungi</taxon>
        <taxon>Dikarya</taxon>
        <taxon>Ascomycota</taxon>
        <taxon>Pezizomycotina</taxon>
        <taxon>Eurotiomycetes</taxon>
        <taxon>Eurotiomycetidae</taxon>
        <taxon>Eurotiales</taxon>
        <taxon>Aspergillaceae</taxon>
        <taxon>Aspergillus</taxon>
        <taxon>Aspergillus subgen. Cremei</taxon>
    </lineage>
</organism>
<name>A0A1L9RBC0_ASPWE</name>
<evidence type="ECO:0000256" key="2">
    <source>
        <dbReference type="SAM" id="Phobius"/>
    </source>
</evidence>
<dbReference type="GeneID" id="63754645"/>
<gene>
    <name evidence="3" type="ORF">ASPWEDRAFT_655001</name>
</gene>
<feature type="region of interest" description="Disordered" evidence="1">
    <location>
        <begin position="23"/>
        <end position="42"/>
    </location>
</feature>
<keyword evidence="2" id="KW-1133">Transmembrane helix</keyword>
<reference evidence="4" key="1">
    <citation type="journal article" date="2017" name="Genome Biol.">
        <title>Comparative genomics reveals high biological diversity and specific adaptations in the industrially and medically important fungal genus Aspergillus.</title>
        <authorList>
            <person name="de Vries R.P."/>
            <person name="Riley R."/>
            <person name="Wiebenga A."/>
            <person name="Aguilar-Osorio G."/>
            <person name="Amillis S."/>
            <person name="Uchima C.A."/>
            <person name="Anderluh G."/>
            <person name="Asadollahi M."/>
            <person name="Askin M."/>
            <person name="Barry K."/>
            <person name="Battaglia E."/>
            <person name="Bayram O."/>
            <person name="Benocci T."/>
            <person name="Braus-Stromeyer S.A."/>
            <person name="Caldana C."/>
            <person name="Canovas D."/>
            <person name="Cerqueira G.C."/>
            <person name="Chen F."/>
            <person name="Chen W."/>
            <person name="Choi C."/>
            <person name="Clum A."/>
            <person name="Dos Santos R.A."/>
            <person name="Damasio A.R."/>
            <person name="Diallinas G."/>
            <person name="Emri T."/>
            <person name="Fekete E."/>
            <person name="Flipphi M."/>
            <person name="Freyberg S."/>
            <person name="Gallo A."/>
            <person name="Gournas C."/>
            <person name="Habgood R."/>
            <person name="Hainaut M."/>
            <person name="Harispe M.L."/>
            <person name="Henrissat B."/>
            <person name="Hilden K.S."/>
            <person name="Hope R."/>
            <person name="Hossain A."/>
            <person name="Karabika E."/>
            <person name="Karaffa L."/>
            <person name="Karanyi Z."/>
            <person name="Krasevec N."/>
            <person name="Kuo A."/>
            <person name="Kusch H."/>
            <person name="LaButti K."/>
            <person name="Lagendijk E.L."/>
            <person name="Lapidus A."/>
            <person name="Levasseur A."/>
            <person name="Lindquist E."/>
            <person name="Lipzen A."/>
            <person name="Logrieco A.F."/>
            <person name="MacCabe A."/>
            <person name="Maekelae M.R."/>
            <person name="Malavazi I."/>
            <person name="Melin P."/>
            <person name="Meyer V."/>
            <person name="Mielnichuk N."/>
            <person name="Miskei M."/>
            <person name="Molnar A.P."/>
            <person name="Mule G."/>
            <person name="Ngan C.Y."/>
            <person name="Orejas M."/>
            <person name="Orosz E."/>
            <person name="Ouedraogo J.P."/>
            <person name="Overkamp K.M."/>
            <person name="Park H.-S."/>
            <person name="Perrone G."/>
            <person name="Piumi F."/>
            <person name="Punt P.J."/>
            <person name="Ram A.F."/>
            <person name="Ramon A."/>
            <person name="Rauscher S."/>
            <person name="Record E."/>
            <person name="Riano-Pachon D.M."/>
            <person name="Robert V."/>
            <person name="Roehrig J."/>
            <person name="Ruller R."/>
            <person name="Salamov A."/>
            <person name="Salih N.S."/>
            <person name="Samson R.A."/>
            <person name="Sandor E."/>
            <person name="Sanguinetti M."/>
            <person name="Schuetze T."/>
            <person name="Sepcic K."/>
            <person name="Shelest E."/>
            <person name="Sherlock G."/>
            <person name="Sophianopoulou V."/>
            <person name="Squina F.M."/>
            <person name="Sun H."/>
            <person name="Susca A."/>
            <person name="Todd R.B."/>
            <person name="Tsang A."/>
            <person name="Unkles S.E."/>
            <person name="van de Wiele N."/>
            <person name="van Rossen-Uffink D."/>
            <person name="Oliveira J.V."/>
            <person name="Vesth T.C."/>
            <person name="Visser J."/>
            <person name="Yu J.-H."/>
            <person name="Zhou M."/>
            <person name="Andersen M.R."/>
            <person name="Archer D.B."/>
            <person name="Baker S.E."/>
            <person name="Benoit I."/>
            <person name="Brakhage A.A."/>
            <person name="Braus G.H."/>
            <person name="Fischer R."/>
            <person name="Frisvad J.C."/>
            <person name="Goldman G.H."/>
            <person name="Houbraken J."/>
            <person name="Oakley B."/>
            <person name="Pocsi I."/>
            <person name="Scazzocchio C."/>
            <person name="Seiboth B."/>
            <person name="vanKuyk P.A."/>
            <person name="Wortman J."/>
            <person name="Dyer P.S."/>
            <person name="Grigoriev I.V."/>
        </authorList>
    </citation>
    <scope>NUCLEOTIDE SEQUENCE [LARGE SCALE GENOMIC DNA]</scope>
    <source>
        <strain evidence="4">DTO 134E9</strain>
    </source>
</reference>
<feature type="transmembrane region" description="Helical" evidence="2">
    <location>
        <begin position="69"/>
        <end position="97"/>
    </location>
</feature>
<sequence length="175" mass="19668">MDRRLLGGRWRSYKRARSKELPGWPWLAPRRSDEDQKSPGNDDIAEDSGITVLFSHAAKIPYKTVAGRVSVLSCMIAMFATPSISLSYLSFFFFFFWSTCNHRLIRKTTFRRSSNGAVLDPFGPGLALMVFRPTHTGQFVCLPWSTSLRASEASTTATSDLLALFSTLQNKPVHE</sequence>
<keyword evidence="2" id="KW-0812">Transmembrane</keyword>
<dbReference type="EMBL" id="KV878215">
    <property type="protein sequence ID" value="OJJ32209.1"/>
    <property type="molecule type" value="Genomic_DNA"/>
</dbReference>
<dbReference type="VEuPathDB" id="FungiDB:ASPWEDRAFT_655001"/>
<evidence type="ECO:0000313" key="3">
    <source>
        <dbReference type="EMBL" id="OJJ32209.1"/>
    </source>
</evidence>
<evidence type="ECO:0000313" key="4">
    <source>
        <dbReference type="Proteomes" id="UP000184383"/>
    </source>
</evidence>
<keyword evidence="4" id="KW-1185">Reference proteome</keyword>
<proteinExistence type="predicted"/>
<dbReference type="RefSeq" id="XP_040685886.1">
    <property type="nucleotide sequence ID" value="XM_040838797.1"/>
</dbReference>